<feature type="transmembrane region" description="Helical" evidence="1">
    <location>
        <begin position="91"/>
        <end position="108"/>
    </location>
</feature>
<dbReference type="AlphaFoldDB" id="A0A8S3WSU9"/>
<feature type="transmembrane region" description="Helical" evidence="1">
    <location>
        <begin position="180"/>
        <end position="198"/>
    </location>
</feature>
<dbReference type="OrthoDB" id="6499973at2759"/>
<keyword evidence="1" id="KW-1133">Transmembrane helix</keyword>
<feature type="transmembrane region" description="Helical" evidence="1">
    <location>
        <begin position="441"/>
        <end position="462"/>
    </location>
</feature>
<feature type="transmembrane region" description="Helical" evidence="1">
    <location>
        <begin position="318"/>
        <end position="339"/>
    </location>
</feature>
<keyword evidence="3" id="KW-1185">Reference proteome</keyword>
<protein>
    <submittedName>
        <fullName evidence="2">(apollo) hypothetical protein</fullName>
    </submittedName>
</protein>
<feature type="transmembrane region" description="Helical" evidence="1">
    <location>
        <begin position="59"/>
        <end position="79"/>
    </location>
</feature>
<proteinExistence type="predicted"/>
<accession>A0A8S3WSU9</accession>
<evidence type="ECO:0000256" key="1">
    <source>
        <dbReference type="SAM" id="Phobius"/>
    </source>
</evidence>
<dbReference type="PANTHER" id="PTHR11360">
    <property type="entry name" value="MONOCARBOXYLATE TRANSPORTER"/>
    <property type="match status" value="1"/>
</dbReference>
<dbReference type="PANTHER" id="PTHR11360:SF309">
    <property type="entry name" value="MONOCARBOXYLATE TRANSPORTER 7-LIKE PROTEIN"/>
    <property type="match status" value="1"/>
</dbReference>
<organism evidence="2 3">
    <name type="scientific">Parnassius apollo</name>
    <name type="common">Apollo butterfly</name>
    <name type="synonym">Papilio apollo</name>
    <dbReference type="NCBI Taxonomy" id="110799"/>
    <lineage>
        <taxon>Eukaryota</taxon>
        <taxon>Metazoa</taxon>
        <taxon>Ecdysozoa</taxon>
        <taxon>Arthropoda</taxon>
        <taxon>Hexapoda</taxon>
        <taxon>Insecta</taxon>
        <taxon>Pterygota</taxon>
        <taxon>Neoptera</taxon>
        <taxon>Endopterygota</taxon>
        <taxon>Lepidoptera</taxon>
        <taxon>Glossata</taxon>
        <taxon>Ditrysia</taxon>
        <taxon>Papilionoidea</taxon>
        <taxon>Papilionidae</taxon>
        <taxon>Parnassiinae</taxon>
        <taxon>Parnassini</taxon>
        <taxon>Parnassius</taxon>
        <taxon>Parnassius</taxon>
    </lineage>
</organism>
<evidence type="ECO:0000313" key="2">
    <source>
        <dbReference type="EMBL" id="CAG4977633.1"/>
    </source>
</evidence>
<keyword evidence="1" id="KW-0812">Transmembrane</keyword>
<dbReference type="Proteomes" id="UP000691718">
    <property type="component" value="Unassembled WGS sequence"/>
</dbReference>
<dbReference type="InterPro" id="IPR050327">
    <property type="entry name" value="Proton-linked_MCT"/>
</dbReference>
<feature type="transmembrane region" description="Helical" evidence="1">
    <location>
        <begin position="147"/>
        <end position="168"/>
    </location>
</feature>
<dbReference type="InterPro" id="IPR011701">
    <property type="entry name" value="MFS"/>
</dbReference>
<feature type="transmembrane region" description="Helical" evidence="1">
    <location>
        <begin position="114"/>
        <end position="135"/>
    </location>
</feature>
<keyword evidence="1" id="KW-0472">Membrane</keyword>
<feature type="transmembrane region" description="Helical" evidence="1">
    <location>
        <begin position="409"/>
        <end position="429"/>
    </location>
</feature>
<feature type="transmembrane region" description="Helical" evidence="1">
    <location>
        <begin position="21"/>
        <end position="47"/>
    </location>
</feature>
<feature type="transmembrane region" description="Helical" evidence="1">
    <location>
        <begin position="375"/>
        <end position="397"/>
    </location>
</feature>
<sequence length="478" mass="53288">MSVKEGLKNKKYKLVPPDGGWGYMIWIAVILNLVATTSFTGCFGIIFHELFIQLKMGSTHINLLIGITSICFAVSGFMTGPLLKFISMRKAGFIAATFLNLGSFGIIFVNSQLALFLCYGFMQGVGIGILNNISFSSINDYFVKRRLLSFSLIQSVTVVVAFLSPQLVKITLEVYGHRGAYILLAAINMQTFVAVFLMQPVDLHLKKIEMITVEDNEMKLLIVDDQSYEIPTVKISDKKRNSSYSDQKQEKDLKLSVTEDRSKGIKELILEALDVSFIKSFLLSNAGLGVAICISDDLIFTLVLPQTLYSLNWTEGEVAWAVSSACLGDLVTRVMFIIFSNWLLRFESQQIYIAGLFVAVITRIGILGSENYTTIIIYLALYGTSRCIIVILIPLVIAEAVQPEQFTSANGIFMLLFGFANLLFGPAIGAIRDLTGSYATAIYVLTSFFAIVIIFWIIEICYKKNKHKRQPKKNEPKK</sequence>
<reference evidence="2" key="1">
    <citation type="submission" date="2021-04" db="EMBL/GenBank/DDBJ databases">
        <authorList>
            <person name="Tunstrom K."/>
        </authorList>
    </citation>
    <scope>NUCLEOTIDE SEQUENCE</scope>
</reference>
<name>A0A8S3WSU9_PARAO</name>
<comment type="caution">
    <text evidence="2">The sequence shown here is derived from an EMBL/GenBank/DDBJ whole genome shotgun (WGS) entry which is preliminary data.</text>
</comment>
<dbReference type="EMBL" id="CAJQZP010000693">
    <property type="protein sequence ID" value="CAG4977633.1"/>
    <property type="molecule type" value="Genomic_DNA"/>
</dbReference>
<gene>
    <name evidence="2" type="ORF">PAPOLLO_LOCUS9449</name>
</gene>
<feature type="transmembrane region" description="Helical" evidence="1">
    <location>
        <begin position="351"/>
        <end position="369"/>
    </location>
</feature>
<dbReference type="GO" id="GO:0008028">
    <property type="term" value="F:monocarboxylic acid transmembrane transporter activity"/>
    <property type="evidence" value="ECO:0007669"/>
    <property type="project" value="TreeGrafter"/>
</dbReference>
<evidence type="ECO:0000313" key="3">
    <source>
        <dbReference type="Proteomes" id="UP000691718"/>
    </source>
</evidence>
<dbReference type="Pfam" id="PF07690">
    <property type="entry name" value="MFS_1"/>
    <property type="match status" value="2"/>
</dbReference>
<feature type="transmembrane region" description="Helical" evidence="1">
    <location>
        <begin position="286"/>
        <end position="306"/>
    </location>
</feature>